<organism evidence="2 3">
    <name type="scientific">Streptomyces griseoruber</name>
    <dbReference type="NCBI Taxonomy" id="1943"/>
    <lineage>
        <taxon>Bacteria</taxon>
        <taxon>Bacillati</taxon>
        <taxon>Actinomycetota</taxon>
        <taxon>Actinomycetes</taxon>
        <taxon>Kitasatosporales</taxon>
        <taxon>Streptomycetaceae</taxon>
        <taxon>Streptomyces</taxon>
    </lineage>
</organism>
<dbReference type="OrthoDB" id="5177600at2"/>
<dbReference type="Pfam" id="PF13560">
    <property type="entry name" value="HTH_31"/>
    <property type="match status" value="1"/>
</dbReference>
<dbReference type="Pfam" id="PF19054">
    <property type="entry name" value="DUF5753"/>
    <property type="match status" value="1"/>
</dbReference>
<evidence type="ECO:0000259" key="1">
    <source>
        <dbReference type="PROSITE" id="PS50943"/>
    </source>
</evidence>
<gene>
    <name evidence="2" type="ORF">AQJ64_39615</name>
</gene>
<dbReference type="RefSeq" id="WP_055635364.1">
    <property type="nucleotide sequence ID" value="NZ_KQ948783.1"/>
</dbReference>
<dbReference type="EMBL" id="LMWW01000068">
    <property type="protein sequence ID" value="KUN76246.1"/>
    <property type="molecule type" value="Genomic_DNA"/>
</dbReference>
<dbReference type="SMART" id="SM00530">
    <property type="entry name" value="HTH_XRE"/>
    <property type="match status" value="1"/>
</dbReference>
<reference evidence="2 3" key="1">
    <citation type="submission" date="2015-10" db="EMBL/GenBank/DDBJ databases">
        <title>Draft genome sequence of Streptomyces griseoruber DSM 40281, type strain for the species Streptomyces griseoruber.</title>
        <authorList>
            <person name="Ruckert C."/>
            <person name="Winkler A."/>
            <person name="Kalinowski J."/>
            <person name="Kampfer P."/>
            <person name="Glaeser S."/>
        </authorList>
    </citation>
    <scope>NUCLEOTIDE SEQUENCE [LARGE SCALE GENOMIC DNA]</scope>
    <source>
        <strain evidence="2 3">DSM 40281</strain>
    </source>
</reference>
<dbReference type="AlphaFoldDB" id="A0A117R828"/>
<dbReference type="InterPro" id="IPR010982">
    <property type="entry name" value="Lambda_DNA-bd_dom_sf"/>
</dbReference>
<accession>A0A117R828</accession>
<dbReference type="GO" id="GO:0003677">
    <property type="term" value="F:DNA binding"/>
    <property type="evidence" value="ECO:0007669"/>
    <property type="project" value="UniProtKB-KW"/>
</dbReference>
<dbReference type="Gene3D" id="1.10.260.40">
    <property type="entry name" value="lambda repressor-like DNA-binding domains"/>
    <property type="match status" value="1"/>
</dbReference>
<comment type="caution">
    <text evidence="2">The sequence shown here is derived from an EMBL/GenBank/DDBJ whole genome shotgun (WGS) entry which is preliminary data.</text>
</comment>
<dbReference type="SUPFAM" id="SSF47413">
    <property type="entry name" value="lambda repressor-like DNA-binding domains"/>
    <property type="match status" value="1"/>
</dbReference>
<evidence type="ECO:0000313" key="2">
    <source>
        <dbReference type="EMBL" id="KUN76246.1"/>
    </source>
</evidence>
<dbReference type="InterPro" id="IPR001387">
    <property type="entry name" value="Cro/C1-type_HTH"/>
</dbReference>
<proteinExistence type="predicted"/>
<keyword evidence="3" id="KW-1185">Reference proteome</keyword>
<dbReference type="Proteomes" id="UP000052982">
    <property type="component" value="Unassembled WGS sequence"/>
</dbReference>
<feature type="domain" description="HTH cro/C1-type" evidence="1">
    <location>
        <begin position="26"/>
        <end position="68"/>
    </location>
</feature>
<dbReference type="InterPro" id="IPR043917">
    <property type="entry name" value="DUF5753"/>
</dbReference>
<dbReference type="STRING" id="1943.AQJ64_39615"/>
<keyword evidence="2" id="KW-0238">DNA-binding</keyword>
<dbReference type="PROSITE" id="PS50943">
    <property type="entry name" value="HTH_CROC1"/>
    <property type="match status" value="1"/>
</dbReference>
<sequence>MNERRPETPAEADGTTGLLTALGKMMKLLRERRGLTQKDFGEMVGYGPDAISAMERGVRTLRPEVLEKADELLEAGGLLVQAVPELREAMAKVRTRHPEWYRGYASLEAASVELHFYANQAMPGLLQTEEYAFAVFRQRRPFLSEETIEKRVVDRLSRQQVFDAWPPPVVSYVLEEVLLDRPIGGTGIFKGQLENLLRVGSMRNVEIQVMPTRREEHPNLDSAFNLMTPKAQGQVAYTEAQGYPRLITDPEEVRKIADRYGFMRALALNPMESRSLIERKLEEL</sequence>
<name>A0A117R828_9ACTN</name>
<protein>
    <submittedName>
        <fullName evidence="2">DNA-binding protein</fullName>
    </submittedName>
</protein>
<dbReference type="CDD" id="cd00093">
    <property type="entry name" value="HTH_XRE"/>
    <property type="match status" value="1"/>
</dbReference>
<evidence type="ECO:0000313" key="3">
    <source>
        <dbReference type="Proteomes" id="UP000052982"/>
    </source>
</evidence>